<evidence type="ECO:0000313" key="14">
    <source>
        <dbReference type="EMBL" id="KRM29899.1"/>
    </source>
</evidence>
<feature type="domain" description="HAMP" evidence="13">
    <location>
        <begin position="179"/>
        <end position="234"/>
    </location>
</feature>
<evidence type="ECO:0000313" key="15">
    <source>
        <dbReference type="Proteomes" id="UP000050949"/>
    </source>
</evidence>
<evidence type="ECO:0000256" key="6">
    <source>
        <dbReference type="ARBA" id="ARBA00022692"/>
    </source>
</evidence>
<name>A0A0R1XPN6_9LACO</name>
<comment type="catalytic activity">
    <reaction evidence="1">
        <text>ATP + protein L-histidine = ADP + protein N-phospho-L-histidine.</text>
        <dbReference type="EC" id="2.7.13.3"/>
    </reaction>
</comment>
<dbReference type="EC" id="2.7.13.3" evidence="3"/>
<dbReference type="PRINTS" id="PR00344">
    <property type="entry name" value="BCTRLSENSOR"/>
</dbReference>
<sequence length="460" mass="50356">MGKHKQTSAAIMLRNLVAMVAVITLSLGVAITIAVGHQLLRETAVASVGLVESVKKRTIDGDDDWENWRKNSTLDTSSSYVVVTNMRKDAKVRHYYSPNTKKLLAVPPTAVPLFRNLYYQPRQGVLLYHQMAHARGIRYDLWQSLNSQVNILVRVMEVTVIILVLTLLISPFYIRRLAHRLTDPLRSLSVSTKTIQASEDPGATPLPVPAKPSEVTDLAVNFNALLAQLHDRQEQQKFFIMNAAHELRTPIATIRSHAQLIDRHGTDHPEIIPKSVHYITEESRQMQELVNELITLSQADQMAGPAPLLDLSQTVTAQLTALLPTVKQKIISRIAPNLTMRGTASAIDHILDNLVGNAAKYSPANSTITVTLHADAAGNSVLTVADQGRGISAEDKPHIFDRFYRSADIRGSIPGTGLGLAIAAQLAKVSGGHFTITDNQPQGTIIQLTLPPANNTAPNQ</sequence>
<keyword evidence="10 11" id="KW-0472">Membrane</keyword>
<protein>
    <recommendedName>
        <fullName evidence="3">histidine kinase</fullName>
        <ecNumber evidence="3">2.7.13.3</ecNumber>
    </recommendedName>
</protein>
<dbReference type="Pfam" id="PF00512">
    <property type="entry name" value="HisKA"/>
    <property type="match status" value="1"/>
</dbReference>
<keyword evidence="6 11" id="KW-0812">Transmembrane</keyword>
<dbReference type="Gene3D" id="6.10.340.10">
    <property type="match status" value="1"/>
</dbReference>
<evidence type="ECO:0000256" key="10">
    <source>
        <dbReference type="ARBA" id="ARBA00023136"/>
    </source>
</evidence>
<evidence type="ECO:0000256" key="7">
    <source>
        <dbReference type="ARBA" id="ARBA00022777"/>
    </source>
</evidence>
<dbReference type="PANTHER" id="PTHR45436:SF5">
    <property type="entry name" value="SENSOR HISTIDINE KINASE TRCS"/>
    <property type="match status" value="1"/>
</dbReference>
<dbReference type="InterPro" id="IPR036890">
    <property type="entry name" value="HATPase_C_sf"/>
</dbReference>
<keyword evidence="4" id="KW-0597">Phosphoprotein</keyword>
<dbReference type="FunFam" id="1.10.287.130:FF:000001">
    <property type="entry name" value="Two-component sensor histidine kinase"/>
    <property type="match status" value="1"/>
</dbReference>
<dbReference type="InterPro" id="IPR004358">
    <property type="entry name" value="Sig_transdc_His_kin-like_C"/>
</dbReference>
<dbReference type="PANTHER" id="PTHR45436">
    <property type="entry name" value="SENSOR HISTIDINE KINASE YKOH"/>
    <property type="match status" value="1"/>
</dbReference>
<feature type="transmembrane region" description="Helical" evidence="11">
    <location>
        <begin position="12"/>
        <end position="35"/>
    </location>
</feature>
<dbReference type="PATRIC" id="fig|1122147.4.peg.285"/>
<dbReference type="SUPFAM" id="SSF47384">
    <property type="entry name" value="Homodimeric domain of signal transducing histidine kinase"/>
    <property type="match status" value="1"/>
</dbReference>
<accession>A0A0R1XPN6</accession>
<dbReference type="SMART" id="SM00388">
    <property type="entry name" value="HisKA"/>
    <property type="match status" value="1"/>
</dbReference>
<evidence type="ECO:0000256" key="11">
    <source>
        <dbReference type="SAM" id="Phobius"/>
    </source>
</evidence>
<dbReference type="Gene3D" id="1.10.287.130">
    <property type="match status" value="1"/>
</dbReference>
<feature type="domain" description="Histidine kinase" evidence="12">
    <location>
        <begin position="242"/>
        <end position="454"/>
    </location>
</feature>
<evidence type="ECO:0000259" key="13">
    <source>
        <dbReference type="PROSITE" id="PS50885"/>
    </source>
</evidence>
<gene>
    <name evidence="14" type="ORF">FC91_GL000274</name>
</gene>
<dbReference type="InterPro" id="IPR003594">
    <property type="entry name" value="HATPase_dom"/>
</dbReference>
<dbReference type="Proteomes" id="UP000050949">
    <property type="component" value="Unassembled WGS sequence"/>
</dbReference>
<keyword evidence="7" id="KW-0418">Kinase</keyword>
<dbReference type="InterPro" id="IPR003661">
    <property type="entry name" value="HisK_dim/P_dom"/>
</dbReference>
<dbReference type="SUPFAM" id="SSF55874">
    <property type="entry name" value="ATPase domain of HSP90 chaperone/DNA topoisomerase II/histidine kinase"/>
    <property type="match status" value="1"/>
</dbReference>
<evidence type="ECO:0000256" key="9">
    <source>
        <dbReference type="ARBA" id="ARBA00023012"/>
    </source>
</evidence>
<feature type="transmembrane region" description="Helical" evidence="11">
    <location>
        <begin position="151"/>
        <end position="174"/>
    </location>
</feature>
<evidence type="ECO:0000256" key="8">
    <source>
        <dbReference type="ARBA" id="ARBA00022989"/>
    </source>
</evidence>
<dbReference type="InterPro" id="IPR036097">
    <property type="entry name" value="HisK_dim/P_sf"/>
</dbReference>
<dbReference type="RefSeq" id="WP_027828572.1">
    <property type="nucleotide sequence ID" value="NZ_AUEH01000023.1"/>
</dbReference>
<dbReference type="InterPro" id="IPR050428">
    <property type="entry name" value="TCS_sensor_his_kinase"/>
</dbReference>
<evidence type="ECO:0000256" key="4">
    <source>
        <dbReference type="ARBA" id="ARBA00022553"/>
    </source>
</evidence>
<keyword evidence="5" id="KW-0808">Transferase</keyword>
<dbReference type="eggNOG" id="COG2205">
    <property type="taxonomic scope" value="Bacteria"/>
</dbReference>
<dbReference type="GO" id="GO:0000155">
    <property type="term" value="F:phosphorelay sensor kinase activity"/>
    <property type="evidence" value="ECO:0007669"/>
    <property type="project" value="InterPro"/>
</dbReference>
<dbReference type="Pfam" id="PF00672">
    <property type="entry name" value="HAMP"/>
    <property type="match status" value="1"/>
</dbReference>
<evidence type="ECO:0000259" key="12">
    <source>
        <dbReference type="PROSITE" id="PS50109"/>
    </source>
</evidence>
<dbReference type="OrthoDB" id="9786919at2"/>
<dbReference type="Pfam" id="PF02518">
    <property type="entry name" value="HATPase_c"/>
    <property type="match status" value="1"/>
</dbReference>
<comment type="caution">
    <text evidence="14">The sequence shown here is derived from an EMBL/GenBank/DDBJ whole genome shotgun (WGS) entry which is preliminary data.</text>
</comment>
<dbReference type="SMART" id="SM00387">
    <property type="entry name" value="HATPase_c"/>
    <property type="match status" value="1"/>
</dbReference>
<dbReference type="PROSITE" id="PS50109">
    <property type="entry name" value="HIS_KIN"/>
    <property type="match status" value="1"/>
</dbReference>
<evidence type="ECO:0000256" key="3">
    <source>
        <dbReference type="ARBA" id="ARBA00012438"/>
    </source>
</evidence>
<dbReference type="SMART" id="SM00304">
    <property type="entry name" value="HAMP"/>
    <property type="match status" value="1"/>
</dbReference>
<dbReference type="CDD" id="cd00075">
    <property type="entry name" value="HATPase"/>
    <property type="match status" value="1"/>
</dbReference>
<dbReference type="GO" id="GO:0005886">
    <property type="term" value="C:plasma membrane"/>
    <property type="evidence" value="ECO:0007669"/>
    <property type="project" value="TreeGrafter"/>
</dbReference>
<evidence type="ECO:0000256" key="5">
    <source>
        <dbReference type="ARBA" id="ARBA00022679"/>
    </source>
</evidence>
<keyword evidence="8 11" id="KW-1133">Transmembrane helix</keyword>
<proteinExistence type="predicted"/>
<organism evidence="14 15">
    <name type="scientific">Schleiferilactobacillus harbinensis DSM 16991</name>
    <dbReference type="NCBI Taxonomy" id="1122147"/>
    <lineage>
        <taxon>Bacteria</taxon>
        <taxon>Bacillati</taxon>
        <taxon>Bacillota</taxon>
        <taxon>Bacilli</taxon>
        <taxon>Lactobacillales</taxon>
        <taxon>Lactobacillaceae</taxon>
        <taxon>Schleiferilactobacillus</taxon>
    </lineage>
</organism>
<dbReference type="EMBL" id="AZFW01000009">
    <property type="protein sequence ID" value="KRM29899.1"/>
    <property type="molecule type" value="Genomic_DNA"/>
</dbReference>
<evidence type="ECO:0000256" key="2">
    <source>
        <dbReference type="ARBA" id="ARBA00004370"/>
    </source>
</evidence>
<dbReference type="InterPro" id="IPR003660">
    <property type="entry name" value="HAMP_dom"/>
</dbReference>
<dbReference type="AlphaFoldDB" id="A0A0R1XPN6"/>
<comment type="subcellular location">
    <subcellularLocation>
        <location evidence="2">Membrane</location>
    </subcellularLocation>
</comment>
<keyword evidence="9" id="KW-0902">Two-component regulatory system</keyword>
<dbReference type="InterPro" id="IPR005467">
    <property type="entry name" value="His_kinase_dom"/>
</dbReference>
<dbReference type="CDD" id="cd00082">
    <property type="entry name" value="HisKA"/>
    <property type="match status" value="1"/>
</dbReference>
<reference evidence="14 15" key="1">
    <citation type="journal article" date="2015" name="Genome Announc.">
        <title>Expanding the biotechnology potential of lactobacilli through comparative genomics of 213 strains and associated genera.</title>
        <authorList>
            <person name="Sun Z."/>
            <person name="Harris H.M."/>
            <person name="McCann A."/>
            <person name="Guo C."/>
            <person name="Argimon S."/>
            <person name="Zhang W."/>
            <person name="Yang X."/>
            <person name="Jeffery I.B."/>
            <person name="Cooney J.C."/>
            <person name="Kagawa T.F."/>
            <person name="Liu W."/>
            <person name="Song Y."/>
            <person name="Salvetti E."/>
            <person name="Wrobel A."/>
            <person name="Rasinkangas P."/>
            <person name="Parkhill J."/>
            <person name="Rea M.C."/>
            <person name="O'Sullivan O."/>
            <person name="Ritari J."/>
            <person name="Douillard F.P."/>
            <person name="Paul Ross R."/>
            <person name="Yang R."/>
            <person name="Briner A.E."/>
            <person name="Felis G.E."/>
            <person name="de Vos W.M."/>
            <person name="Barrangou R."/>
            <person name="Klaenhammer T.R."/>
            <person name="Caufield P.W."/>
            <person name="Cui Y."/>
            <person name="Zhang H."/>
            <person name="O'Toole P.W."/>
        </authorList>
    </citation>
    <scope>NUCLEOTIDE SEQUENCE [LARGE SCALE GENOMIC DNA]</scope>
    <source>
        <strain evidence="14 15">DSM 16991</strain>
    </source>
</reference>
<dbReference type="Gene3D" id="3.30.565.10">
    <property type="entry name" value="Histidine kinase-like ATPase, C-terminal domain"/>
    <property type="match status" value="1"/>
</dbReference>
<dbReference type="PROSITE" id="PS50885">
    <property type="entry name" value="HAMP"/>
    <property type="match status" value="1"/>
</dbReference>
<evidence type="ECO:0000256" key="1">
    <source>
        <dbReference type="ARBA" id="ARBA00000085"/>
    </source>
</evidence>